<dbReference type="EMBL" id="MK500578">
    <property type="protein sequence ID" value="QBK92470.1"/>
    <property type="molecule type" value="Genomic_DNA"/>
</dbReference>
<evidence type="ECO:0000313" key="2">
    <source>
        <dbReference type="EMBL" id="QBK92470.1"/>
    </source>
</evidence>
<comment type="similarity">
    <text evidence="1">Belongs to the MYG1 family.</text>
</comment>
<dbReference type="Pfam" id="PF03690">
    <property type="entry name" value="MYG1_exonuc"/>
    <property type="match status" value="1"/>
</dbReference>
<organism evidence="2">
    <name type="scientific">Pithovirus LCPAC401</name>
    <dbReference type="NCBI Taxonomy" id="2506595"/>
    <lineage>
        <taxon>Viruses</taxon>
        <taxon>Pithoviruses</taxon>
    </lineage>
</organism>
<dbReference type="PANTHER" id="PTHR11215">
    <property type="entry name" value="METAL DEPENDENT HYDROLASE - RELATED"/>
    <property type="match status" value="1"/>
</dbReference>
<name>A0A481ZBE0_9VIRU</name>
<reference evidence="2" key="1">
    <citation type="journal article" date="2019" name="MBio">
        <title>Virus Genomes from Deep Sea Sediments Expand the Ocean Megavirome and Support Independent Origins of Viral Gigantism.</title>
        <authorList>
            <person name="Backstrom D."/>
            <person name="Yutin N."/>
            <person name="Jorgensen S.L."/>
            <person name="Dharamshi J."/>
            <person name="Homa F."/>
            <person name="Zaremba-Niedwiedzka K."/>
            <person name="Spang A."/>
            <person name="Wolf Y.I."/>
            <person name="Koonin E.V."/>
            <person name="Ettema T.J."/>
        </authorList>
    </citation>
    <scope>NUCLEOTIDE SEQUENCE</scope>
</reference>
<protein>
    <submittedName>
        <fullName evidence="2">Uncharacterized protein</fullName>
    </submittedName>
</protein>
<gene>
    <name evidence="2" type="ORF">LCPAC401_01080</name>
</gene>
<dbReference type="InterPro" id="IPR003226">
    <property type="entry name" value="MYG1_exonuclease"/>
</dbReference>
<dbReference type="PANTHER" id="PTHR11215:SF1">
    <property type="entry name" value="MYG1 EXONUCLEASE"/>
    <property type="match status" value="1"/>
</dbReference>
<proteinExistence type="inferred from homology"/>
<sequence>MDKFILVGTHGDGGRFHADEVCAYSIISLIHPNIKLVRTRDKLKLSFCDILIDVGGIYDPDKLKFDHHQDGCQEFYSLHSEEKIPMSSAGMVYKHYGPLLLAKLQSVFNQELLELFYERFIKEIDIIDNGVHIEQDFYIKTGVSSIVRMLNYPDSTNDKMQMKRFKEAANYVTNMMKITIRSLDISIRTSQDDIIKIKEAYEDRYEHDSEGRILVLKGKCSTWSASFKKFRNSVKNENVQFVIFQSKDKWKTGTITIGPHRRRSLNNEKIRSLSSFVFVHKERFIAEFGTRKDAIKAAVLSLS</sequence>
<evidence type="ECO:0000256" key="1">
    <source>
        <dbReference type="ARBA" id="ARBA00010105"/>
    </source>
</evidence>
<accession>A0A481ZBE0</accession>